<dbReference type="InterPro" id="IPR012675">
    <property type="entry name" value="Beta-grasp_dom_sf"/>
</dbReference>
<dbReference type="InterPro" id="IPR001041">
    <property type="entry name" value="2Fe-2S_ferredoxin-type"/>
</dbReference>
<dbReference type="PROSITE" id="PS51085">
    <property type="entry name" value="2FE2S_FER_2"/>
    <property type="match status" value="1"/>
</dbReference>
<feature type="domain" description="2Fe-2S ferredoxin-type" evidence="1">
    <location>
        <begin position="1"/>
        <end position="77"/>
    </location>
</feature>
<protein>
    <recommendedName>
        <fullName evidence="1">2Fe-2S ferredoxin-type domain-containing protein</fullName>
    </recommendedName>
</protein>
<evidence type="ECO:0000313" key="2">
    <source>
        <dbReference type="EMBL" id="OLN21980.1"/>
    </source>
</evidence>
<accession>A0A1Q8Q3R1</accession>
<gene>
    <name evidence="2" type="ORF">BTO30_12110</name>
</gene>
<dbReference type="Proteomes" id="UP000185568">
    <property type="component" value="Unassembled WGS sequence"/>
</dbReference>
<reference evidence="2 3" key="1">
    <citation type="submission" date="2016-12" db="EMBL/GenBank/DDBJ databases">
        <title>Domibacillus antri genome sequencing.</title>
        <authorList>
            <person name="Verma A."/>
            <person name="Krishnamurthi S."/>
        </authorList>
    </citation>
    <scope>NUCLEOTIDE SEQUENCE [LARGE SCALE GENOMIC DNA]</scope>
    <source>
        <strain evidence="2 3">XD80</strain>
    </source>
</reference>
<dbReference type="AlphaFoldDB" id="A0A1Q8Q3R1"/>
<dbReference type="SUPFAM" id="SSF54292">
    <property type="entry name" value="2Fe-2S ferredoxin-like"/>
    <property type="match status" value="1"/>
</dbReference>
<comment type="caution">
    <text evidence="2">The sequence shown here is derived from an EMBL/GenBank/DDBJ whole genome shotgun (WGS) entry which is preliminary data.</text>
</comment>
<evidence type="ECO:0000259" key="1">
    <source>
        <dbReference type="PROSITE" id="PS51085"/>
    </source>
</evidence>
<dbReference type="InterPro" id="IPR006058">
    <property type="entry name" value="2Fe2S_fd_BS"/>
</dbReference>
<evidence type="ECO:0000313" key="3">
    <source>
        <dbReference type="Proteomes" id="UP000185568"/>
    </source>
</evidence>
<name>A0A1Q8Q3R1_9BACI</name>
<dbReference type="STRING" id="1714264.BTO30_12110"/>
<proteinExistence type="predicted"/>
<dbReference type="Pfam" id="PF00111">
    <property type="entry name" value="Fer2"/>
    <property type="match status" value="1"/>
</dbReference>
<dbReference type="GO" id="GO:0051537">
    <property type="term" value="F:2 iron, 2 sulfur cluster binding"/>
    <property type="evidence" value="ECO:0007669"/>
    <property type="project" value="InterPro"/>
</dbReference>
<dbReference type="EMBL" id="MSDU01000027">
    <property type="protein sequence ID" value="OLN21980.1"/>
    <property type="molecule type" value="Genomic_DNA"/>
</dbReference>
<dbReference type="InterPro" id="IPR036010">
    <property type="entry name" value="2Fe-2S_ferredoxin-like_sf"/>
</dbReference>
<keyword evidence="3" id="KW-1185">Reference proteome</keyword>
<dbReference type="CDD" id="cd00207">
    <property type="entry name" value="fer2"/>
    <property type="match status" value="1"/>
</dbReference>
<dbReference type="Gene3D" id="3.10.20.30">
    <property type="match status" value="1"/>
</dbReference>
<organism evidence="2 3">
    <name type="scientific">Domibacillus antri</name>
    <dbReference type="NCBI Taxonomy" id="1714264"/>
    <lineage>
        <taxon>Bacteria</taxon>
        <taxon>Bacillati</taxon>
        <taxon>Bacillota</taxon>
        <taxon>Bacilli</taxon>
        <taxon>Bacillales</taxon>
        <taxon>Bacillaceae</taxon>
        <taxon>Domibacillus</taxon>
    </lineage>
</organism>
<sequence length="77" mass="8143">MRQGTVTCSFPVQTGVLLLDAALERGCGIQYKCRKGTCGACTVDVVSGSEHLSARNRAEQKKLGAAAKRLACQAVMK</sequence>
<dbReference type="PROSITE" id="PS00197">
    <property type="entry name" value="2FE2S_FER_1"/>
    <property type="match status" value="1"/>
</dbReference>